<accession>A0ABY5DCF0</accession>
<dbReference type="InterPro" id="IPR027575">
    <property type="entry name" value="LD_lanti_pre"/>
</dbReference>
<gene>
    <name evidence="1" type="ORF">NE857_03345</name>
</gene>
<evidence type="ECO:0000313" key="1">
    <source>
        <dbReference type="EMBL" id="USY20705.1"/>
    </source>
</evidence>
<organism evidence="1 2">
    <name type="scientific">Nocardiopsis exhalans</name>
    <dbReference type="NCBI Taxonomy" id="163604"/>
    <lineage>
        <taxon>Bacteria</taxon>
        <taxon>Bacillati</taxon>
        <taxon>Actinomycetota</taxon>
        <taxon>Actinomycetes</taxon>
        <taxon>Streptosporangiales</taxon>
        <taxon>Nocardiopsidaceae</taxon>
        <taxon>Nocardiopsis</taxon>
    </lineage>
</organism>
<evidence type="ECO:0000313" key="2">
    <source>
        <dbReference type="Proteomes" id="UP001055940"/>
    </source>
</evidence>
<dbReference type="RefSeq" id="WP_254419738.1">
    <property type="nucleotide sequence ID" value="NZ_BAAAJB010000038.1"/>
</dbReference>
<name>A0ABY5DCF0_9ACTN</name>
<keyword evidence="2" id="KW-1185">Reference proteome</keyword>
<reference evidence="1" key="1">
    <citation type="submission" date="2022-06" db="EMBL/GenBank/DDBJ databases">
        <authorList>
            <person name="Ping M."/>
        </authorList>
    </citation>
    <scope>NUCLEOTIDE SEQUENCE</scope>
    <source>
        <strain evidence="1">JCM11759T</strain>
    </source>
</reference>
<protein>
    <submittedName>
        <fullName evidence="1">FxLD family lanthipeptide</fullName>
    </submittedName>
</protein>
<sequence length="58" mass="5952">MQNTINQRHQPPAVAAATTEAFTLNAEVTTVNPTPCYNSCDTSNGCSSTCPSACTSGS</sequence>
<dbReference type="NCBIfam" id="TIGR04363">
    <property type="entry name" value="LD_lanti_pre"/>
    <property type="match status" value="1"/>
</dbReference>
<dbReference type="Proteomes" id="UP001055940">
    <property type="component" value="Chromosome"/>
</dbReference>
<proteinExistence type="predicted"/>
<dbReference type="EMBL" id="CP099837">
    <property type="protein sequence ID" value="USY20705.1"/>
    <property type="molecule type" value="Genomic_DNA"/>
</dbReference>